<name>A0ACC0YVM6_9ROSI</name>
<reference evidence="2" key="1">
    <citation type="journal article" date="2023" name="G3 (Bethesda)">
        <title>Genome assembly and association tests identify interacting loci associated with vigor, precocity, and sex in interspecific pistachio rootstocks.</title>
        <authorList>
            <person name="Palmer W."/>
            <person name="Jacygrad E."/>
            <person name="Sagayaradj S."/>
            <person name="Cavanaugh K."/>
            <person name="Han R."/>
            <person name="Bertier L."/>
            <person name="Beede B."/>
            <person name="Kafkas S."/>
            <person name="Golino D."/>
            <person name="Preece J."/>
            <person name="Michelmore R."/>
        </authorList>
    </citation>
    <scope>NUCLEOTIDE SEQUENCE [LARGE SCALE GENOMIC DNA]</scope>
</reference>
<dbReference type="Proteomes" id="UP001163603">
    <property type="component" value="Chromosome 4"/>
</dbReference>
<proteinExistence type="predicted"/>
<evidence type="ECO:0000313" key="2">
    <source>
        <dbReference type="Proteomes" id="UP001163603"/>
    </source>
</evidence>
<keyword evidence="2" id="KW-1185">Reference proteome</keyword>
<protein>
    <submittedName>
        <fullName evidence="1">Uncharacterized protein</fullName>
    </submittedName>
</protein>
<sequence length="102" mass="11186">MVVVRGVLYLSAQRVLGDGQTFVSVTVGARDASLKGLARVHKVALTSVRHMVEGKDAPGVILVQNMDPKLLVRVTHLQGGRHVFVHFTVAWCRIRGYMVVPL</sequence>
<gene>
    <name evidence="1" type="ORF">Pint_18988</name>
</gene>
<accession>A0ACC0YVM6</accession>
<evidence type="ECO:0000313" key="1">
    <source>
        <dbReference type="EMBL" id="KAJ0041877.1"/>
    </source>
</evidence>
<dbReference type="EMBL" id="CM047739">
    <property type="protein sequence ID" value="KAJ0041877.1"/>
    <property type="molecule type" value="Genomic_DNA"/>
</dbReference>
<comment type="caution">
    <text evidence="1">The sequence shown here is derived from an EMBL/GenBank/DDBJ whole genome shotgun (WGS) entry which is preliminary data.</text>
</comment>
<organism evidence="1 2">
    <name type="scientific">Pistacia integerrima</name>
    <dbReference type="NCBI Taxonomy" id="434235"/>
    <lineage>
        <taxon>Eukaryota</taxon>
        <taxon>Viridiplantae</taxon>
        <taxon>Streptophyta</taxon>
        <taxon>Embryophyta</taxon>
        <taxon>Tracheophyta</taxon>
        <taxon>Spermatophyta</taxon>
        <taxon>Magnoliopsida</taxon>
        <taxon>eudicotyledons</taxon>
        <taxon>Gunneridae</taxon>
        <taxon>Pentapetalae</taxon>
        <taxon>rosids</taxon>
        <taxon>malvids</taxon>
        <taxon>Sapindales</taxon>
        <taxon>Anacardiaceae</taxon>
        <taxon>Pistacia</taxon>
    </lineage>
</organism>